<evidence type="ECO:0000259" key="5">
    <source>
        <dbReference type="Pfam" id="PF00248"/>
    </source>
</evidence>
<dbReference type="PRINTS" id="PR00069">
    <property type="entry name" value="ALDKETRDTASE"/>
</dbReference>
<reference evidence="6 7" key="1">
    <citation type="submission" date="2014-04" db="EMBL/GenBank/DDBJ databases">
        <authorList>
            <consortium name="DOE Joint Genome Institute"/>
            <person name="Kuo A."/>
            <person name="Girlanda M."/>
            <person name="Perotto S."/>
            <person name="Kohler A."/>
            <person name="Nagy L.G."/>
            <person name="Floudas D."/>
            <person name="Copeland A."/>
            <person name="Barry K.W."/>
            <person name="Cichocki N."/>
            <person name="Veneault-Fourrey C."/>
            <person name="LaButti K."/>
            <person name="Lindquist E.A."/>
            <person name="Lipzen A."/>
            <person name="Lundell T."/>
            <person name="Morin E."/>
            <person name="Murat C."/>
            <person name="Sun H."/>
            <person name="Tunlid A."/>
            <person name="Henrissat B."/>
            <person name="Grigoriev I.V."/>
            <person name="Hibbett D.S."/>
            <person name="Martin F."/>
            <person name="Nordberg H.P."/>
            <person name="Cantor M.N."/>
            <person name="Hua S.X."/>
        </authorList>
    </citation>
    <scope>NUCLEOTIDE SEQUENCE [LARGE SCALE GENOMIC DNA]</scope>
    <source>
        <strain evidence="6 7">MUT 4182</strain>
    </source>
</reference>
<dbReference type="GO" id="GO:0016616">
    <property type="term" value="F:oxidoreductase activity, acting on the CH-OH group of donors, NAD or NADP as acceptor"/>
    <property type="evidence" value="ECO:0007669"/>
    <property type="project" value="UniProtKB-ARBA"/>
</dbReference>
<evidence type="ECO:0000313" key="7">
    <source>
        <dbReference type="Proteomes" id="UP000054248"/>
    </source>
</evidence>
<evidence type="ECO:0000256" key="4">
    <source>
        <dbReference type="PIRSR" id="PIRSR000097-3"/>
    </source>
</evidence>
<feature type="site" description="Lowers pKa of active site Tyr" evidence="4">
    <location>
        <position position="77"/>
    </location>
</feature>
<evidence type="ECO:0000256" key="1">
    <source>
        <dbReference type="ARBA" id="ARBA00023002"/>
    </source>
</evidence>
<dbReference type="OrthoDB" id="416253at2759"/>
<dbReference type="PROSITE" id="PS00798">
    <property type="entry name" value="ALDOKETO_REDUCTASE_1"/>
    <property type="match status" value="1"/>
</dbReference>
<keyword evidence="1" id="KW-0560">Oxidoreductase</keyword>
<dbReference type="InterPro" id="IPR018170">
    <property type="entry name" value="Aldo/ket_reductase_CS"/>
</dbReference>
<dbReference type="STRING" id="1051891.A0A0C3QES6"/>
<sequence>MASVPTLKLANGKEIPQIGLGTWQSQPGEVEKAVSYALKDAGYRHIDCAFAYGNEKEVGDGIKQSGVPREEIFITSKIWGTWHNRVEEQLKITLERLGTDYLDLLLVHWPIAMNPEGNHPFFPMLPTGKRDILYDWELRKTWEQFEAVYEKGLVKAIGVSNCSQLKLEEEILPFAKIKPMVNQLEIHPYNPQHNLVKWLKSQDIVVEAFSPLGSTDAPLLKDDVITEIANKLGVSPAEVLIGWGVGNGIVVLPKSVNPDRISSNFRFAKLDSSDMEKINGLAAAGKQKRLIKPPWSMVKLGFEDWFQVDP</sequence>
<dbReference type="Pfam" id="PF00248">
    <property type="entry name" value="Aldo_ket_red"/>
    <property type="match status" value="1"/>
</dbReference>
<gene>
    <name evidence="6" type="ORF">M407DRAFT_26148</name>
</gene>
<evidence type="ECO:0000313" key="6">
    <source>
        <dbReference type="EMBL" id="KIO24441.1"/>
    </source>
</evidence>
<organism evidence="6 7">
    <name type="scientific">Tulasnella calospora MUT 4182</name>
    <dbReference type="NCBI Taxonomy" id="1051891"/>
    <lineage>
        <taxon>Eukaryota</taxon>
        <taxon>Fungi</taxon>
        <taxon>Dikarya</taxon>
        <taxon>Basidiomycota</taxon>
        <taxon>Agaricomycotina</taxon>
        <taxon>Agaricomycetes</taxon>
        <taxon>Cantharellales</taxon>
        <taxon>Tulasnellaceae</taxon>
        <taxon>Tulasnella</taxon>
    </lineage>
</organism>
<dbReference type="EMBL" id="KN823061">
    <property type="protein sequence ID" value="KIO24441.1"/>
    <property type="molecule type" value="Genomic_DNA"/>
</dbReference>
<accession>A0A0C3QES6</accession>
<protein>
    <recommendedName>
        <fullName evidence="5">NADP-dependent oxidoreductase domain-containing protein</fullName>
    </recommendedName>
</protein>
<dbReference type="PIRSF" id="PIRSF000097">
    <property type="entry name" value="AKR"/>
    <property type="match status" value="1"/>
</dbReference>
<dbReference type="HOGENOM" id="CLU_023205_0_0_1"/>
<dbReference type="Gene3D" id="3.20.20.100">
    <property type="entry name" value="NADP-dependent oxidoreductase domain"/>
    <property type="match status" value="1"/>
</dbReference>
<dbReference type="InterPro" id="IPR020471">
    <property type="entry name" value="AKR"/>
</dbReference>
<dbReference type="FunFam" id="3.20.20.100:FF:000002">
    <property type="entry name" value="2,5-diketo-D-gluconic acid reductase A"/>
    <property type="match status" value="1"/>
</dbReference>
<dbReference type="InterPro" id="IPR036812">
    <property type="entry name" value="NAD(P)_OxRdtase_dom_sf"/>
</dbReference>
<dbReference type="AlphaFoldDB" id="A0A0C3QES6"/>
<keyword evidence="7" id="KW-1185">Reference proteome</keyword>
<dbReference type="InterPro" id="IPR023210">
    <property type="entry name" value="NADP_OxRdtase_dom"/>
</dbReference>
<dbReference type="Proteomes" id="UP000054248">
    <property type="component" value="Unassembled WGS sequence"/>
</dbReference>
<dbReference type="PANTHER" id="PTHR11732">
    <property type="entry name" value="ALDO/KETO REDUCTASE"/>
    <property type="match status" value="1"/>
</dbReference>
<evidence type="ECO:0000256" key="3">
    <source>
        <dbReference type="PIRSR" id="PIRSR000097-2"/>
    </source>
</evidence>
<feature type="domain" description="NADP-dependent oxidoreductase" evidence="5">
    <location>
        <begin position="18"/>
        <end position="281"/>
    </location>
</feature>
<name>A0A0C3QES6_9AGAM</name>
<evidence type="ECO:0000256" key="2">
    <source>
        <dbReference type="PIRSR" id="PIRSR000097-1"/>
    </source>
</evidence>
<reference evidence="7" key="2">
    <citation type="submission" date="2015-01" db="EMBL/GenBank/DDBJ databases">
        <title>Evolutionary Origins and Diversification of the Mycorrhizal Mutualists.</title>
        <authorList>
            <consortium name="DOE Joint Genome Institute"/>
            <consortium name="Mycorrhizal Genomics Consortium"/>
            <person name="Kohler A."/>
            <person name="Kuo A."/>
            <person name="Nagy L.G."/>
            <person name="Floudas D."/>
            <person name="Copeland A."/>
            <person name="Barry K.W."/>
            <person name="Cichocki N."/>
            <person name="Veneault-Fourrey C."/>
            <person name="LaButti K."/>
            <person name="Lindquist E.A."/>
            <person name="Lipzen A."/>
            <person name="Lundell T."/>
            <person name="Morin E."/>
            <person name="Murat C."/>
            <person name="Riley R."/>
            <person name="Ohm R."/>
            <person name="Sun H."/>
            <person name="Tunlid A."/>
            <person name="Henrissat B."/>
            <person name="Grigoriev I.V."/>
            <person name="Hibbett D.S."/>
            <person name="Martin F."/>
        </authorList>
    </citation>
    <scope>NUCLEOTIDE SEQUENCE [LARGE SCALE GENOMIC DNA]</scope>
    <source>
        <strain evidence="7">MUT 4182</strain>
    </source>
</reference>
<proteinExistence type="predicted"/>
<dbReference type="SUPFAM" id="SSF51430">
    <property type="entry name" value="NAD(P)-linked oxidoreductase"/>
    <property type="match status" value="1"/>
</dbReference>
<feature type="active site" description="Proton donor" evidence="2">
    <location>
        <position position="52"/>
    </location>
</feature>
<feature type="binding site" evidence="3">
    <location>
        <position position="108"/>
    </location>
    <ligand>
        <name>substrate</name>
    </ligand>
</feature>